<protein>
    <recommendedName>
        <fullName evidence="2">Heavy metal binding domain-containing protein</fullName>
    </recommendedName>
</protein>
<dbReference type="Proteomes" id="UP001151133">
    <property type="component" value="Unassembled WGS sequence"/>
</dbReference>
<dbReference type="GO" id="GO:0046872">
    <property type="term" value="F:metal ion binding"/>
    <property type="evidence" value="ECO:0007669"/>
    <property type="project" value="InterPro"/>
</dbReference>
<name>A0A9X3C9L3_9FLAO</name>
<sequence>MNKFKKTLLTGIASITMLSACNNSGNKQKSTDMSTHQNEKGESNYTCPMHPEVTGKKGEKCSKCGMELEPIATEKAKDFEVKLSSNPEVIEAGKPAKLSISITEGGKNVAMDVVHEMKLHLLIMNEELTWFNHIHPEEQTDGTFTISETFPAGGKYLLFVDYKPNGTSGKVKMLEADVKGTPLKVSKTAAEKLVSKVDNYTVTLTNGNDLKTEIGQLLKFTVERDGKKLEEKDIQPYLGASAHIVMIAKETKDFLHIHPISDKNFPIYAETQVKKAGLYRMWVQFKIDGIVHTADFTVNVLEGTKSASDNHHNHDNH</sequence>
<dbReference type="RefSeq" id="WP_264288303.1">
    <property type="nucleotide sequence ID" value="NZ_JAOZEV010000017.1"/>
</dbReference>
<evidence type="ECO:0000313" key="4">
    <source>
        <dbReference type="Proteomes" id="UP001151133"/>
    </source>
</evidence>
<organism evidence="3 4">
    <name type="scientific">Flavobacterium frigoritolerans</name>
    <dbReference type="NCBI Taxonomy" id="2987686"/>
    <lineage>
        <taxon>Bacteria</taxon>
        <taxon>Pseudomonadati</taxon>
        <taxon>Bacteroidota</taxon>
        <taxon>Flavobacteriia</taxon>
        <taxon>Flavobacteriales</taxon>
        <taxon>Flavobacteriaceae</taxon>
        <taxon>Flavobacterium</taxon>
    </lineage>
</organism>
<dbReference type="PROSITE" id="PS51257">
    <property type="entry name" value="PROKAR_LIPOPROTEIN"/>
    <property type="match status" value="1"/>
</dbReference>
<dbReference type="EMBL" id="JAOZEV010000017">
    <property type="protein sequence ID" value="MCV9934113.1"/>
    <property type="molecule type" value="Genomic_DNA"/>
</dbReference>
<comment type="caution">
    <text evidence="3">The sequence shown here is derived from an EMBL/GenBank/DDBJ whole genome shotgun (WGS) entry which is preliminary data.</text>
</comment>
<dbReference type="InterPro" id="IPR045800">
    <property type="entry name" value="HMBD"/>
</dbReference>
<accession>A0A9X3C9L3</accession>
<dbReference type="Pfam" id="PF19335">
    <property type="entry name" value="HMBD"/>
    <property type="match status" value="1"/>
</dbReference>
<proteinExistence type="predicted"/>
<reference evidence="3" key="1">
    <citation type="submission" date="2022-10" db="EMBL/GenBank/DDBJ databases">
        <title>Two novel species of Flavobacterium.</title>
        <authorList>
            <person name="Liu Q."/>
            <person name="Xin Y.-H."/>
        </authorList>
    </citation>
    <scope>NUCLEOTIDE SEQUENCE</scope>
    <source>
        <strain evidence="3">LS1R47</strain>
    </source>
</reference>
<feature type="compositionally biased region" description="Polar residues" evidence="1">
    <location>
        <begin position="23"/>
        <end position="36"/>
    </location>
</feature>
<feature type="domain" description="Heavy metal binding" evidence="2">
    <location>
        <begin position="44"/>
        <end position="70"/>
    </location>
</feature>
<evidence type="ECO:0000259" key="2">
    <source>
        <dbReference type="Pfam" id="PF19335"/>
    </source>
</evidence>
<dbReference type="AlphaFoldDB" id="A0A9X3C9L3"/>
<keyword evidence="4" id="KW-1185">Reference proteome</keyword>
<evidence type="ECO:0000313" key="3">
    <source>
        <dbReference type="EMBL" id="MCV9934113.1"/>
    </source>
</evidence>
<evidence type="ECO:0000256" key="1">
    <source>
        <dbReference type="SAM" id="MobiDB-lite"/>
    </source>
</evidence>
<gene>
    <name evidence="3" type="ORF">OIU80_17665</name>
</gene>
<feature type="region of interest" description="Disordered" evidence="1">
    <location>
        <begin position="23"/>
        <end position="51"/>
    </location>
</feature>